<evidence type="ECO:0000313" key="3">
    <source>
        <dbReference type="Proteomes" id="UP000249522"/>
    </source>
</evidence>
<dbReference type="RefSeq" id="WP_111149669.1">
    <property type="nucleotide sequence ID" value="NZ_QKRB01000060.1"/>
</dbReference>
<dbReference type="AlphaFoldDB" id="A0A2W1LNN7"/>
<feature type="transmembrane region" description="Helical" evidence="1">
    <location>
        <begin position="6"/>
        <end position="25"/>
    </location>
</feature>
<keyword evidence="1" id="KW-1133">Transmembrane helix</keyword>
<proteinExistence type="predicted"/>
<name>A0A2W1LNN7_9BACL</name>
<dbReference type="EMBL" id="QKRB01000060">
    <property type="protein sequence ID" value="PZD93027.1"/>
    <property type="molecule type" value="Genomic_DNA"/>
</dbReference>
<evidence type="ECO:0000313" key="2">
    <source>
        <dbReference type="EMBL" id="PZD93027.1"/>
    </source>
</evidence>
<dbReference type="OrthoDB" id="9951892at2"/>
<sequence length="184" mass="21150">MNRKYYTGLIIVSSLLLLTSLYYHVLRQYSDDASTALVYSRVSDIQEFIGGTVEDRKAYLFYLNHSDQIVGNSMTRNFFGWKLKDSATGTGLEVDVKQTLSKAGVGPLQSKHKFYFGLVSVDNVDRILVDEQHEAKLIALDSQLPDLSENKFLWYVYFNDDLMEDSYKVEVFNKENEVVYSSSY</sequence>
<evidence type="ECO:0000256" key="1">
    <source>
        <dbReference type="SAM" id="Phobius"/>
    </source>
</evidence>
<organism evidence="2 3">
    <name type="scientific">Paenibacillus sambharensis</name>
    <dbReference type="NCBI Taxonomy" id="1803190"/>
    <lineage>
        <taxon>Bacteria</taxon>
        <taxon>Bacillati</taxon>
        <taxon>Bacillota</taxon>
        <taxon>Bacilli</taxon>
        <taxon>Bacillales</taxon>
        <taxon>Paenibacillaceae</taxon>
        <taxon>Paenibacillus</taxon>
    </lineage>
</organism>
<keyword evidence="1" id="KW-0812">Transmembrane</keyword>
<accession>A0A2W1LNN7</accession>
<gene>
    <name evidence="2" type="ORF">DNH61_24895</name>
</gene>
<protein>
    <submittedName>
        <fullName evidence="2">Uncharacterized protein</fullName>
    </submittedName>
</protein>
<reference evidence="2 3" key="1">
    <citation type="submission" date="2018-06" db="EMBL/GenBank/DDBJ databases">
        <title>Paenibacillus imtechensis sp. nov.</title>
        <authorList>
            <person name="Pinnaka A.K."/>
            <person name="Singh H."/>
            <person name="Kaur M."/>
        </authorList>
    </citation>
    <scope>NUCLEOTIDE SEQUENCE [LARGE SCALE GENOMIC DNA]</scope>
    <source>
        <strain evidence="2 3">SMB1</strain>
    </source>
</reference>
<keyword evidence="3" id="KW-1185">Reference proteome</keyword>
<comment type="caution">
    <text evidence="2">The sequence shown here is derived from an EMBL/GenBank/DDBJ whole genome shotgun (WGS) entry which is preliminary data.</text>
</comment>
<keyword evidence="1" id="KW-0472">Membrane</keyword>
<dbReference type="Proteomes" id="UP000249522">
    <property type="component" value="Unassembled WGS sequence"/>
</dbReference>